<protein>
    <submittedName>
        <fullName evidence="1">Uncharacterized protein</fullName>
    </submittedName>
</protein>
<organism evidence="1 2">
    <name type="scientific">Trichinella murrelli</name>
    <dbReference type="NCBI Taxonomy" id="144512"/>
    <lineage>
        <taxon>Eukaryota</taxon>
        <taxon>Metazoa</taxon>
        <taxon>Ecdysozoa</taxon>
        <taxon>Nematoda</taxon>
        <taxon>Enoplea</taxon>
        <taxon>Dorylaimia</taxon>
        <taxon>Trichinellida</taxon>
        <taxon>Trichinellidae</taxon>
        <taxon>Trichinella</taxon>
    </lineage>
</organism>
<evidence type="ECO:0000313" key="2">
    <source>
        <dbReference type="Proteomes" id="UP000055048"/>
    </source>
</evidence>
<reference evidence="1 2" key="1">
    <citation type="submission" date="2015-01" db="EMBL/GenBank/DDBJ databases">
        <title>Evolution of Trichinella species and genotypes.</title>
        <authorList>
            <person name="Korhonen P.K."/>
            <person name="Edoardo P."/>
            <person name="Giuseppe L.R."/>
            <person name="Gasser R.B."/>
        </authorList>
    </citation>
    <scope>NUCLEOTIDE SEQUENCE [LARGE SCALE GENOMIC DNA]</scope>
    <source>
        <strain evidence="1">ISS417</strain>
    </source>
</reference>
<gene>
    <name evidence="1" type="ORF">T05_13389</name>
</gene>
<name>A0A0V0SUT4_9BILA</name>
<proteinExistence type="predicted"/>
<evidence type="ECO:0000313" key="1">
    <source>
        <dbReference type="EMBL" id="KRX30456.1"/>
    </source>
</evidence>
<keyword evidence="2" id="KW-1185">Reference proteome</keyword>
<comment type="caution">
    <text evidence="1">The sequence shown here is derived from an EMBL/GenBank/DDBJ whole genome shotgun (WGS) entry which is preliminary data.</text>
</comment>
<dbReference type="Proteomes" id="UP000055048">
    <property type="component" value="Unassembled WGS sequence"/>
</dbReference>
<accession>A0A0V0SUT4</accession>
<sequence length="41" mass="4437">MDVRCKFRNGSGFIYSPRDGIMTAGSCHGGLADQALKFISE</sequence>
<dbReference type="EMBL" id="JYDJ01002450">
    <property type="protein sequence ID" value="KRX30456.1"/>
    <property type="molecule type" value="Genomic_DNA"/>
</dbReference>
<dbReference type="AlphaFoldDB" id="A0A0V0SUT4"/>